<dbReference type="SUPFAM" id="SSF56935">
    <property type="entry name" value="Porins"/>
    <property type="match status" value="1"/>
</dbReference>
<comment type="subcellular location">
    <subcellularLocation>
        <location evidence="1 7">Cell outer membrane</location>
        <topology evidence="1 7">Multi-pass membrane protein</topology>
    </subcellularLocation>
</comment>
<feature type="region of interest" description="Disordered" evidence="8">
    <location>
        <begin position="541"/>
        <end position="563"/>
    </location>
</feature>
<evidence type="ECO:0000259" key="9">
    <source>
        <dbReference type="Pfam" id="PF07715"/>
    </source>
</evidence>
<keyword evidence="6 7" id="KW-0998">Cell outer membrane</keyword>
<proteinExistence type="inferred from homology"/>
<name>A0A1D7QQ10_9SPHI</name>
<keyword evidence="5 7" id="KW-0472">Membrane</keyword>
<feature type="compositionally biased region" description="Polar residues" evidence="8">
    <location>
        <begin position="541"/>
        <end position="561"/>
    </location>
</feature>
<dbReference type="InterPro" id="IPR012910">
    <property type="entry name" value="Plug_dom"/>
</dbReference>
<feature type="domain" description="TonB-dependent receptor plug" evidence="9">
    <location>
        <begin position="123"/>
        <end position="237"/>
    </location>
</feature>
<dbReference type="RefSeq" id="WP_069382362.1">
    <property type="nucleotide sequence ID" value="NZ_CP017141.1"/>
</dbReference>
<dbReference type="Gene3D" id="2.40.170.20">
    <property type="entry name" value="TonB-dependent receptor, beta-barrel domain"/>
    <property type="match status" value="1"/>
</dbReference>
<evidence type="ECO:0000256" key="7">
    <source>
        <dbReference type="PROSITE-ProRule" id="PRU01360"/>
    </source>
</evidence>
<evidence type="ECO:0000256" key="1">
    <source>
        <dbReference type="ARBA" id="ARBA00004571"/>
    </source>
</evidence>
<dbReference type="Proteomes" id="UP000094313">
    <property type="component" value="Chromosome"/>
</dbReference>
<evidence type="ECO:0000256" key="3">
    <source>
        <dbReference type="ARBA" id="ARBA00022452"/>
    </source>
</evidence>
<dbReference type="Pfam" id="PF07715">
    <property type="entry name" value="Plug"/>
    <property type="match status" value="1"/>
</dbReference>
<dbReference type="Gene3D" id="2.60.40.1120">
    <property type="entry name" value="Carboxypeptidase-like, regulatory domain"/>
    <property type="match status" value="1"/>
</dbReference>
<dbReference type="GO" id="GO:0009279">
    <property type="term" value="C:cell outer membrane"/>
    <property type="evidence" value="ECO:0007669"/>
    <property type="project" value="UniProtKB-SubCell"/>
</dbReference>
<evidence type="ECO:0000256" key="6">
    <source>
        <dbReference type="ARBA" id="ARBA00023237"/>
    </source>
</evidence>
<dbReference type="AlphaFoldDB" id="A0A1D7QQ10"/>
<evidence type="ECO:0000313" key="11">
    <source>
        <dbReference type="Proteomes" id="UP000094313"/>
    </source>
</evidence>
<organism evidence="10 11">
    <name type="scientific">Pedobacter steynii</name>
    <dbReference type="NCBI Taxonomy" id="430522"/>
    <lineage>
        <taxon>Bacteria</taxon>
        <taxon>Pseudomonadati</taxon>
        <taxon>Bacteroidota</taxon>
        <taxon>Sphingobacteriia</taxon>
        <taxon>Sphingobacteriales</taxon>
        <taxon>Sphingobacteriaceae</taxon>
        <taxon>Pedobacter</taxon>
    </lineage>
</organism>
<dbReference type="Gene3D" id="2.170.130.10">
    <property type="entry name" value="TonB-dependent receptor, plug domain"/>
    <property type="match status" value="1"/>
</dbReference>
<gene>
    <name evidence="10" type="ORF">BFS30_09225</name>
</gene>
<dbReference type="NCBIfam" id="TIGR04057">
    <property type="entry name" value="SusC_RagA_signa"/>
    <property type="match status" value="1"/>
</dbReference>
<dbReference type="InterPro" id="IPR036942">
    <property type="entry name" value="Beta-barrel_TonB_sf"/>
</dbReference>
<dbReference type="InterPro" id="IPR023997">
    <property type="entry name" value="TonB-dep_OMP_SusC/RagA_CS"/>
</dbReference>
<keyword evidence="3 7" id="KW-1134">Transmembrane beta strand</keyword>
<dbReference type="SUPFAM" id="SSF49464">
    <property type="entry name" value="Carboxypeptidase regulatory domain-like"/>
    <property type="match status" value="1"/>
</dbReference>
<comment type="similarity">
    <text evidence="7">Belongs to the TonB-dependent receptor family.</text>
</comment>
<evidence type="ECO:0000256" key="5">
    <source>
        <dbReference type="ARBA" id="ARBA00023136"/>
    </source>
</evidence>
<evidence type="ECO:0000313" key="10">
    <source>
        <dbReference type="EMBL" id="AOM80705.1"/>
    </source>
</evidence>
<dbReference type="InterPro" id="IPR037066">
    <property type="entry name" value="Plug_dom_sf"/>
</dbReference>
<dbReference type="InterPro" id="IPR008969">
    <property type="entry name" value="CarboxyPept-like_regulatory"/>
</dbReference>
<dbReference type="PROSITE" id="PS52016">
    <property type="entry name" value="TONB_DEPENDENT_REC_3"/>
    <property type="match status" value="1"/>
</dbReference>
<dbReference type="InterPro" id="IPR039426">
    <property type="entry name" value="TonB-dep_rcpt-like"/>
</dbReference>
<dbReference type="InterPro" id="IPR023996">
    <property type="entry name" value="TonB-dep_OMP_SusC/RagA"/>
</dbReference>
<evidence type="ECO:0000256" key="4">
    <source>
        <dbReference type="ARBA" id="ARBA00022692"/>
    </source>
</evidence>
<keyword evidence="4 7" id="KW-0812">Transmembrane</keyword>
<dbReference type="KEGG" id="psty:BFS30_09225"/>
<evidence type="ECO:0000256" key="2">
    <source>
        <dbReference type="ARBA" id="ARBA00022448"/>
    </source>
</evidence>
<keyword evidence="2 7" id="KW-0813">Transport</keyword>
<keyword evidence="11" id="KW-1185">Reference proteome</keyword>
<dbReference type="NCBIfam" id="TIGR04056">
    <property type="entry name" value="OMP_RagA_SusC"/>
    <property type="match status" value="1"/>
</dbReference>
<protein>
    <submittedName>
        <fullName evidence="10">SusC/RagA family TonB-linked outer membrane protein</fullName>
    </submittedName>
</protein>
<sequence>MNQTISIRKLPVFLWLVTSIVFLHFKGYAQERQITGKIIATDDSTPLWGAIVQLKAKNKSTSTNEQGQYFIKANTGDILIFKMIGYRQQEIMVGDGSVINVNLKAEHTKLDEVVVIGYGDKSRRDLTGSVSSVSGADIVKTQPTTVDQALQGKVPGVVVQQISGQPGGGVSVQIRGLSGFSNNPPLYVIDGVQILPSTGDKGTNPLSSINPSEVASIDILKDASATAIYGAQATNGVIIITTKRGSSGPPVINYDGYAGGQALPKYYDVMDLREYATFMNEKAAIIGYDLRPHFANPKYLGEGTDWQEALFRTALMQNHNLSLSGGDARTKYYLSGTYFSQDGIALGSDFKRISTRLNLDNKTTDWLKIGASLQLANVKENVTTSQSGVIRQALNQTPDVNIVNPDGSWGGNDPNIYGATGTNPFALAKIVKDLKNRYELFGNAYAEVQFAKGLSLRNEISGNFATASEDQFDPIYTMGAYSKTSNSATYSSGKNMFYSLTNYLTYGHSFANKYNLNAMIGHESKVWEYENVSATRRNFPSNNVQAINSGDGSTATNTGDKGQTAGESYFGRIDFKYNDKYNVTINVRNDGSSKFAPDNRWVTTYSGAFAWRLSQESFLKNVKEINDLKLRVGYGLQNNQNIRDYAYGSTLTTVSTSLSGNSQLMAASGNPDVKWETTKGYNTGLDVSILNRRIEFSVDAYYKKTENLLLSLTLPLYSGMIDATGYAPGSIQSPYINIGSVSNKGIEFSITTHNVTAKNFNWKSNLTLSHNVNKILALNTDAAALYGYAGSTAITKSIVGGTIGEYYGYQTLGTYKNAEDFAKYPALPQKGGTAIPITNGSGGVWVGDVIFKDQNNDGIIDESDQVFLGSPNPKFQFGINNSFNFKNFDLNIFISGSYGNKLFNQVRVDAENPNQNFGYFRNVLDYAKIGLIDPAGSAADINNVYITNPETRITRISQSSGNGNQRFSDKYIENGSYLRCKSITLGYNFSENILSKIHLKSLRLYGQVTNVFTLTKYNGYDPEIGSWNPLAAGVDNGYYAQPRVFTIGANISILNK</sequence>
<accession>A0A1D7QQ10</accession>
<dbReference type="OrthoDB" id="9768177at2"/>
<reference evidence="10 11" key="1">
    <citation type="submission" date="2016-08" db="EMBL/GenBank/DDBJ databases">
        <authorList>
            <person name="Seilhamer J.J."/>
        </authorList>
    </citation>
    <scope>NUCLEOTIDE SEQUENCE [LARGE SCALE GENOMIC DNA]</scope>
    <source>
        <strain evidence="10 11">DX4</strain>
    </source>
</reference>
<evidence type="ECO:0000256" key="8">
    <source>
        <dbReference type="SAM" id="MobiDB-lite"/>
    </source>
</evidence>
<dbReference type="Pfam" id="PF13715">
    <property type="entry name" value="CarbopepD_reg_2"/>
    <property type="match status" value="1"/>
</dbReference>
<dbReference type="EMBL" id="CP017141">
    <property type="protein sequence ID" value="AOM80705.1"/>
    <property type="molecule type" value="Genomic_DNA"/>
</dbReference>